<dbReference type="Gene3D" id="1.10.260.40">
    <property type="entry name" value="lambda repressor-like DNA-binding domains"/>
    <property type="match status" value="1"/>
</dbReference>
<dbReference type="GO" id="GO:0003677">
    <property type="term" value="F:DNA binding"/>
    <property type="evidence" value="ECO:0007669"/>
    <property type="project" value="UniProtKB-KW"/>
</dbReference>
<evidence type="ECO:0000256" key="3">
    <source>
        <dbReference type="ARBA" id="ARBA00023163"/>
    </source>
</evidence>
<reference evidence="5 6" key="1">
    <citation type="submission" date="2023-07" db="EMBL/GenBank/DDBJ databases">
        <title>Genomic Encyclopedia of Type Strains, Phase IV (KMG-IV): sequencing the most valuable type-strain genomes for metagenomic binning, comparative biology and taxonomic classification.</title>
        <authorList>
            <person name="Goeker M."/>
        </authorList>
    </citation>
    <scope>NUCLEOTIDE SEQUENCE [LARGE SCALE GENOMIC DNA]</scope>
    <source>
        <strain evidence="5 6">DSM 27594</strain>
    </source>
</reference>
<dbReference type="PANTHER" id="PTHR30146">
    <property type="entry name" value="LACI-RELATED TRANSCRIPTIONAL REPRESSOR"/>
    <property type="match status" value="1"/>
</dbReference>
<evidence type="ECO:0000259" key="4">
    <source>
        <dbReference type="PROSITE" id="PS50932"/>
    </source>
</evidence>
<dbReference type="SUPFAM" id="SSF53822">
    <property type="entry name" value="Periplasmic binding protein-like I"/>
    <property type="match status" value="1"/>
</dbReference>
<evidence type="ECO:0000313" key="6">
    <source>
        <dbReference type="Proteomes" id="UP001224122"/>
    </source>
</evidence>
<dbReference type="CDD" id="cd06294">
    <property type="entry name" value="PBP1_MalR-like"/>
    <property type="match status" value="1"/>
</dbReference>
<keyword evidence="1" id="KW-0805">Transcription regulation</keyword>
<accession>A0ABT9XWA6</accession>
<dbReference type="PROSITE" id="PS50932">
    <property type="entry name" value="HTH_LACI_2"/>
    <property type="match status" value="1"/>
</dbReference>
<name>A0ABT9XWA6_9BACI</name>
<keyword evidence="3" id="KW-0804">Transcription</keyword>
<dbReference type="InterPro" id="IPR010982">
    <property type="entry name" value="Lambda_DNA-bd_dom_sf"/>
</dbReference>
<organism evidence="5 6">
    <name type="scientific">Neobacillus ginsengisoli</name>
    <dbReference type="NCBI Taxonomy" id="904295"/>
    <lineage>
        <taxon>Bacteria</taxon>
        <taxon>Bacillati</taxon>
        <taxon>Bacillota</taxon>
        <taxon>Bacilli</taxon>
        <taxon>Bacillales</taxon>
        <taxon>Bacillaceae</taxon>
        <taxon>Neobacillus</taxon>
    </lineage>
</organism>
<dbReference type="InterPro" id="IPR000843">
    <property type="entry name" value="HTH_LacI"/>
</dbReference>
<dbReference type="Proteomes" id="UP001224122">
    <property type="component" value="Unassembled WGS sequence"/>
</dbReference>
<dbReference type="InterPro" id="IPR046335">
    <property type="entry name" value="LacI/GalR-like_sensor"/>
</dbReference>
<gene>
    <name evidence="5" type="ORF">J2S10_003033</name>
</gene>
<dbReference type="CDD" id="cd01392">
    <property type="entry name" value="HTH_LacI"/>
    <property type="match status" value="1"/>
</dbReference>
<sequence>MSSINEVAKLAGVSKSTVSNVFSQKRPISKEVSERVLQAARELNYKPNYMARSLAVKQTRIIGINMPGERAKFSQFHLSLLNGVLSECYEKGYRLLVNTLSADFKEKVEFIASDPVDGEIILDPTEENDKRVEDRMNQGIPFVIVGKPPKIFETAISYVDNDNFAIGTQVTNYLLSLGHVRILFLNAPEYRTVSKDRYQGYKYALTSAGLSNDSLLVSFLDERKTSAEFGYERTKAVLESGSNVTAIIADSNKMASGVYRAAEELGYRIPEDLSVISFSNESSYANILNPPLTCIDLNAEMLGKEATKLLLENLEDKNSIVKRIIIPSEFVERGSCRKANE</sequence>
<dbReference type="Pfam" id="PF13377">
    <property type="entry name" value="Peripla_BP_3"/>
    <property type="match status" value="1"/>
</dbReference>
<evidence type="ECO:0000256" key="2">
    <source>
        <dbReference type="ARBA" id="ARBA00023125"/>
    </source>
</evidence>
<dbReference type="Gene3D" id="3.40.50.2300">
    <property type="match status" value="2"/>
</dbReference>
<evidence type="ECO:0000313" key="5">
    <source>
        <dbReference type="EMBL" id="MDQ0199851.1"/>
    </source>
</evidence>
<dbReference type="SUPFAM" id="SSF47413">
    <property type="entry name" value="lambda repressor-like DNA-binding domains"/>
    <property type="match status" value="1"/>
</dbReference>
<feature type="domain" description="HTH lacI-type" evidence="4">
    <location>
        <begin position="2"/>
        <end position="56"/>
    </location>
</feature>
<keyword evidence="6" id="KW-1185">Reference proteome</keyword>
<dbReference type="RefSeq" id="WP_307409140.1">
    <property type="nucleotide sequence ID" value="NZ_JAUSTW010000004.1"/>
</dbReference>
<evidence type="ECO:0000256" key="1">
    <source>
        <dbReference type="ARBA" id="ARBA00023015"/>
    </source>
</evidence>
<proteinExistence type="predicted"/>
<protein>
    <submittedName>
        <fullName evidence="5">DNA-binding LacI/PurR family transcriptional regulator</fullName>
    </submittedName>
</protein>
<dbReference type="EMBL" id="JAUSTW010000004">
    <property type="protein sequence ID" value="MDQ0199851.1"/>
    <property type="molecule type" value="Genomic_DNA"/>
</dbReference>
<keyword evidence="2 5" id="KW-0238">DNA-binding</keyword>
<dbReference type="InterPro" id="IPR028082">
    <property type="entry name" value="Peripla_BP_I"/>
</dbReference>
<dbReference type="Pfam" id="PF00356">
    <property type="entry name" value="LacI"/>
    <property type="match status" value="1"/>
</dbReference>
<dbReference type="SMART" id="SM00354">
    <property type="entry name" value="HTH_LACI"/>
    <property type="match status" value="1"/>
</dbReference>
<comment type="caution">
    <text evidence="5">The sequence shown here is derived from an EMBL/GenBank/DDBJ whole genome shotgun (WGS) entry which is preliminary data.</text>
</comment>
<dbReference type="PANTHER" id="PTHR30146:SF109">
    <property type="entry name" value="HTH-TYPE TRANSCRIPTIONAL REGULATOR GALS"/>
    <property type="match status" value="1"/>
</dbReference>